<dbReference type="AlphaFoldDB" id="A0A8X8ZKE0"/>
<evidence type="ECO:0000313" key="2">
    <source>
        <dbReference type="Proteomes" id="UP000298416"/>
    </source>
</evidence>
<name>A0A8X8ZKE0_SALSN</name>
<dbReference type="Proteomes" id="UP000298416">
    <property type="component" value="Unassembled WGS sequence"/>
</dbReference>
<proteinExistence type="predicted"/>
<dbReference type="EMBL" id="PNBA02000011">
    <property type="protein sequence ID" value="KAG6407174.1"/>
    <property type="molecule type" value="Genomic_DNA"/>
</dbReference>
<comment type="caution">
    <text evidence="1">The sequence shown here is derived from an EMBL/GenBank/DDBJ whole genome shotgun (WGS) entry which is preliminary data.</text>
</comment>
<gene>
    <name evidence="1" type="ORF">SASPL_130158</name>
</gene>
<reference evidence="1" key="1">
    <citation type="submission" date="2018-01" db="EMBL/GenBank/DDBJ databases">
        <authorList>
            <person name="Mao J.F."/>
        </authorList>
    </citation>
    <scope>NUCLEOTIDE SEQUENCE</scope>
    <source>
        <strain evidence="1">Huo1</strain>
        <tissue evidence="1">Leaf</tissue>
    </source>
</reference>
<evidence type="ECO:0000313" key="1">
    <source>
        <dbReference type="EMBL" id="KAG6407174.1"/>
    </source>
</evidence>
<sequence>MCYAWSPDRRSFTEGAEVLAVDEPPPNAVRMKLVAAVESSHRSSVQSVEAYATNIFFILIRIVAETCPETGENVVVVGVGNVPDADMQTVDIGKKGREAVDAKRQDLNADSFMFGYFIEPRRGALIAFNNYIYAMSLDSCGFAEGAEVLAGDEPPPYTIRIARNPN</sequence>
<accession>A0A8X8ZKE0</accession>
<organism evidence="1">
    <name type="scientific">Salvia splendens</name>
    <name type="common">Scarlet sage</name>
    <dbReference type="NCBI Taxonomy" id="180675"/>
    <lineage>
        <taxon>Eukaryota</taxon>
        <taxon>Viridiplantae</taxon>
        <taxon>Streptophyta</taxon>
        <taxon>Embryophyta</taxon>
        <taxon>Tracheophyta</taxon>
        <taxon>Spermatophyta</taxon>
        <taxon>Magnoliopsida</taxon>
        <taxon>eudicotyledons</taxon>
        <taxon>Gunneridae</taxon>
        <taxon>Pentapetalae</taxon>
        <taxon>asterids</taxon>
        <taxon>lamiids</taxon>
        <taxon>Lamiales</taxon>
        <taxon>Lamiaceae</taxon>
        <taxon>Nepetoideae</taxon>
        <taxon>Mentheae</taxon>
        <taxon>Salviinae</taxon>
        <taxon>Salvia</taxon>
        <taxon>Salvia subgen. Calosphace</taxon>
        <taxon>core Calosphace</taxon>
    </lineage>
</organism>
<reference evidence="1" key="2">
    <citation type="submission" date="2020-08" db="EMBL/GenBank/DDBJ databases">
        <title>Plant Genome Project.</title>
        <authorList>
            <person name="Zhang R.-G."/>
        </authorList>
    </citation>
    <scope>NUCLEOTIDE SEQUENCE</scope>
    <source>
        <strain evidence="1">Huo1</strain>
        <tissue evidence="1">Leaf</tissue>
    </source>
</reference>
<keyword evidence="2" id="KW-1185">Reference proteome</keyword>
<protein>
    <submittedName>
        <fullName evidence="1">Uncharacterized protein</fullName>
    </submittedName>
</protein>